<feature type="transmembrane region" description="Helical" evidence="8">
    <location>
        <begin position="316"/>
        <end position="334"/>
    </location>
</feature>
<dbReference type="EMBL" id="CP030759">
    <property type="protein sequence ID" value="AXA36949.1"/>
    <property type="molecule type" value="Genomic_DNA"/>
</dbReference>
<keyword evidence="4" id="KW-0808">Transferase</keyword>
<keyword evidence="7 8" id="KW-0472">Membrane</keyword>
<organism evidence="9 10">
    <name type="scientific">Sumerlaea chitinivorans</name>
    <dbReference type="NCBI Taxonomy" id="2250252"/>
    <lineage>
        <taxon>Bacteria</taxon>
        <taxon>Candidatus Sumerlaeota</taxon>
        <taxon>Candidatus Sumerlaeia</taxon>
        <taxon>Candidatus Sumerlaeales</taxon>
        <taxon>Candidatus Sumerlaeaceae</taxon>
        <taxon>Candidatus Sumerlaea</taxon>
    </lineage>
</organism>
<feature type="transmembrane region" description="Helical" evidence="8">
    <location>
        <begin position="245"/>
        <end position="266"/>
    </location>
</feature>
<evidence type="ECO:0000256" key="3">
    <source>
        <dbReference type="ARBA" id="ARBA00022676"/>
    </source>
</evidence>
<evidence type="ECO:0000256" key="6">
    <source>
        <dbReference type="ARBA" id="ARBA00022989"/>
    </source>
</evidence>
<keyword evidence="6 8" id="KW-1133">Transmembrane helix</keyword>
<feature type="transmembrane region" description="Helical" evidence="8">
    <location>
        <begin position="287"/>
        <end position="310"/>
    </location>
</feature>
<dbReference type="PANTHER" id="PTHR33908:SF11">
    <property type="entry name" value="MEMBRANE PROTEIN"/>
    <property type="match status" value="1"/>
</dbReference>
<keyword evidence="3" id="KW-0328">Glycosyltransferase</keyword>
<proteinExistence type="predicted"/>
<dbReference type="Proteomes" id="UP000262583">
    <property type="component" value="Chromosome"/>
</dbReference>
<dbReference type="InterPro" id="IPR050297">
    <property type="entry name" value="LipidA_mod_glycosyltrf_83"/>
</dbReference>
<keyword evidence="2" id="KW-1003">Cell membrane</keyword>
<dbReference type="AlphaFoldDB" id="A0A2Z4Y7S7"/>
<gene>
    <name evidence="9" type="ORF">BRCON_2172</name>
</gene>
<name>A0A2Z4Y7S7_SUMC1</name>
<evidence type="ECO:0000256" key="7">
    <source>
        <dbReference type="ARBA" id="ARBA00023136"/>
    </source>
</evidence>
<keyword evidence="5 8" id="KW-0812">Transmembrane</keyword>
<feature type="transmembrane region" description="Helical" evidence="8">
    <location>
        <begin position="60"/>
        <end position="81"/>
    </location>
</feature>
<dbReference type="KEGG" id="schv:BRCON_2172"/>
<protein>
    <submittedName>
        <fullName evidence="9">Inner membrane protein</fullName>
    </submittedName>
</protein>
<evidence type="ECO:0000256" key="2">
    <source>
        <dbReference type="ARBA" id="ARBA00022475"/>
    </source>
</evidence>
<feature type="transmembrane region" description="Helical" evidence="8">
    <location>
        <begin position="341"/>
        <end position="359"/>
    </location>
</feature>
<sequence length="476" mass="53888">MGVRLFRLDYRGMWTDEFHTLHAILLPWRELIFERMRAGHLPTYFILMKLWSQWAGTSDWALRLPSAIAGAFIVPAVAWFARPYLDRRKFYTLLAIATLNGTAVWASQEARMYGMLLVVATFAHAAYLRTVIHPSWRAWVKYFGVLIGGVALQPVMLLAALSHGFFSWVIRRRHPQHARIALRIWASVIAVVLVPAVAFALFQRTRTLDWDIHSVSDFLRTTLRNVGILWKRLGLVAFGCSADDGLWRALTAIGLTVCFVGVWLGLRRVRQVAPDFLDSPLSDFIRFCVVTVVVPPAVLFVASYAVAHLIGIERYHIPLAAPLWVLCVMGAYAFHGTRRQVLALVLALLVVSGLVRHWLDRGLGGREVVQFVNANANADDVVVCRATPTLIRMIEHYSKRPLRLCAIPERLSDEQLRARLAECCEGAARMWVIEYRDKGKRLKQVVLSQPERFVPLREETIGEARAVLVKINPTAK</sequence>
<feature type="transmembrane region" description="Helical" evidence="8">
    <location>
        <begin position="142"/>
        <end position="170"/>
    </location>
</feature>
<evidence type="ECO:0000313" key="9">
    <source>
        <dbReference type="EMBL" id="AXA36949.1"/>
    </source>
</evidence>
<dbReference type="GO" id="GO:0009103">
    <property type="term" value="P:lipopolysaccharide biosynthetic process"/>
    <property type="evidence" value="ECO:0007669"/>
    <property type="project" value="UniProtKB-ARBA"/>
</dbReference>
<dbReference type="PANTHER" id="PTHR33908">
    <property type="entry name" value="MANNOSYLTRANSFERASE YKCB-RELATED"/>
    <property type="match status" value="1"/>
</dbReference>
<reference evidence="9 10" key="1">
    <citation type="submission" date="2018-05" db="EMBL/GenBank/DDBJ databases">
        <title>A metagenomic window into the 2 km-deep terrestrial subsurface aquifer revealed taxonomically and functionally diverse microbial community comprising novel uncultured bacterial lineages.</title>
        <authorList>
            <person name="Kadnikov V.V."/>
            <person name="Mardanov A.V."/>
            <person name="Beletsky A.V."/>
            <person name="Banks D."/>
            <person name="Pimenov N.V."/>
            <person name="Frank Y.A."/>
            <person name="Karnachuk O.V."/>
            <person name="Ravin N.V."/>
        </authorList>
    </citation>
    <scope>NUCLEOTIDE SEQUENCE [LARGE SCALE GENOMIC DNA]</scope>
    <source>
        <strain evidence="9">BY</strain>
    </source>
</reference>
<evidence type="ECO:0000256" key="5">
    <source>
        <dbReference type="ARBA" id="ARBA00022692"/>
    </source>
</evidence>
<feature type="transmembrane region" description="Helical" evidence="8">
    <location>
        <begin position="182"/>
        <end position="202"/>
    </location>
</feature>
<accession>A0A2Z4Y7S7</accession>
<comment type="subcellular location">
    <subcellularLocation>
        <location evidence="1">Cell membrane</location>
        <topology evidence="1">Multi-pass membrane protein</topology>
    </subcellularLocation>
</comment>
<dbReference type="GO" id="GO:0016763">
    <property type="term" value="F:pentosyltransferase activity"/>
    <property type="evidence" value="ECO:0007669"/>
    <property type="project" value="TreeGrafter"/>
</dbReference>
<evidence type="ECO:0000313" key="10">
    <source>
        <dbReference type="Proteomes" id="UP000262583"/>
    </source>
</evidence>
<evidence type="ECO:0000256" key="1">
    <source>
        <dbReference type="ARBA" id="ARBA00004651"/>
    </source>
</evidence>
<dbReference type="GO" id="GO:0005886">
    <property type="term" value="C:plasma membrane"/>
    <property type="evidence" value="ECO:0007669"/>
    <property type="project" value="UniProtKB-SubCell"/>
</dbReference>
<feature type="transmembrane region" description="Helical" evidence="8">
    <location>
        <begin position="112"/>
        <end position="130"/>
    </location>
</feature>
<evidence type="ECO:0000256" key="4">
    <source>
        <dbReference type="ARBA" id="ARBA00022679"/>
    </source>
</evidence>
<evidence type="ECO:0000256" key="8">
    <source>
        <dbReference type="SAM" id="Phobius"/>
    </source>
</evidence>